<dbReference type="EMBL" id="CM037155">
    <property type="protein sequence ID" value="KAH7847801.1"/>
    <property type="molecule type" value="Genomic_DNA"/>
</dbReference>
<gene>
    <name evidence="1" type="ORF">Vadar_030394</name>
</gene>
<evidence type="ECO:0000313" key="2">
    <source>
        <dbReference type="Proteomes" id="UP000828048"/>
    </source>
</evidence>
<comment type="caution">
    <text evidence="1">The sequence shown here is derived from an EMBL/GenBank/DDBJ whole genome shotgun (WGS) entry which is preliminary data.</text>
</comment>
<dbReference type="Proteomes" id="UP000828048">
    <property type="component" value="Chromosome 5"/>
</dbReference>
<sequence length="193" mass="21364">MGFAKKWAGIISFIAGRLYFYLIILGIPLFSVPCKRGTCSTPIQVTAGHLIGSQKWPAVVVKPILYPGAIFQSLVFRTGVPTFNDLLRAYNMTDLDEKVDVQRIEIILGSMLSVFGALTSIRPGRPSLVGSSLISCGILRETMQGISAQKNVEVFSFPTLFMANVLAFLSIKSDVKYLIRSFRRNRKAKEKKA</sequence>
<organism evidence="1 2">
    <name type="scientific">Vaccinium darrowii</name>
    <dbReference type="NCBI Taxonomy" id="229202"/>
    <lineage>
        <taxon>Eukaryota</taxon>
        <taxon>Viridiplantae</taxon>
        <taxon>Streptophyta</taxon>
        <taxon>Embryophyta</taxon>
        <taxon>Tracheophyta</taxon>
        <taxon>Spermatophyta</taxon>
        <taxon>Magnoliopsida</taxon>
        <taxon>eudicotyledons</taxon>
        <taxon>Gunneridae</taxon>
        <taxon>Pentapetalae</taxon>
        <taxon>asterids</taxon>
        <taxon>Ericales</taxon>
        <taxon>Ericaceae</taxon>
        <taxon>Vaccinioideae</taxon>
        <taxon>Vaccinieae</taxon>
        <taxon>Vaccinium</taxon>
    </lineage>
</organism>
<name>A0ACB7Y2Q2_9ERIC</name>
<keyword evidence="2" id="KW-1185">Reference proteome</keyword>
<accession>A0ACB7Y2Q2</accession>
<proteinExistence type="predicted"/>
<evidence type="ECO:0000313" key="1">
    <source>
        <dbReference type="EMBL" id="KAH7847801.1"/>
    </source>
</evidence>
<protein>
    <submittedName>
        <fullName evidence="1">Uncharacterized protein</fullName>
    </submittedName>
</protein>
<reference evidence="1 2" key="1">
    <citation type="journal article" date="2021" name="Hortic Res">
        <title>High-quality reference genome and annotation aids understanding of berry development for evergreen blueberry (Vaccinium darrowii).</title>
        <authorList>
            <person name="Yu J."/>
            <person name="Hulse-Kemp A.M."/>
            <person name="Babiker E."/>
            <person name="Staton M."/>
        </authorList>
    </citation>
    <scope>NUCLEOTIDE SEQUENCE [LARGE SCALE GENOMIC DNA]</scope>
    <source>
        <strain evidence="2">cv. NJ 8807/NJ 8810</strain>
        <tissue evidence="1">Young leaf</tissue>
    </source>
</reference>